<evidence type="ECO:0000256" key="1">
    <source>
        <dbReference type="ARBA" id="ARBA00022448"/>
    </source>
</evidence>
<dbReference type="Gene3D" id="4.10.490.10">
    <property type="entry name" value="High potential iron-sulphur protein"/>
    <property type="match status" value="1"/>
</dbReference>
<evidence type="ECO:0000259" key="9">
    <source>
        <dbReference type="PROSITE" id="PS51373"/>
    </source>
</evidence>
<evidence type="ECO:0000256" key="5">
    <source>
        <dbReference type="ARBA" id="ARBA00023004"/>
    </source>
</evidence>
<keyword evidence="6 7" id="KW-0411">Iron-sulfur</keyword>
<dbReference type="SUPFAM" id="SSF57652">
    <property type="entry name" value="HIPIP (high potential iron protein)"/>
    <property type="match status" value="1"/>
</dbReference>
<keyword evidence="3 7" id="KW-0479">Metal-binding</keyword>
<dbReference type="Pfam" id="PF01355">
    <property type="entry name" value="HIPIP"/>
    <property type="match status" value="1"/>
</dbReference>
<dbReference type="Proteomes" id="UP001500279">
    <property type="component" value="Unassembled WGS sequence"/>
</dbReference>
<evidence type="ECO:0000313" key="11">
    <source>
        <dbReference type="Proteomes" id="UP001500279"/>
    </source>
</evidence>
<evidence type="ECO:0000313" key="10">
    <source>
        <dbReference type="EMBL" id="GAA0759304.1"/>
    </source>
</evidence>
<organism evidence="10 11">
    <name type="scientific">Ideonella azotifigens</name>
    <dbReference type="NCBI Taxonomy" id="513160"/>
    <lineage>
        <taxon>Bacteria</taxon>
        <taxon>Pseudomonadati</taxon>
        <taxon>Pseudomonadota</taxon>
        <taxon>Betaproteobacteria</taxon>
        <taxon>Burkholderiales</taxon>
        <taxon>Sphaerotilaceae</taxon>
        <taxon>Ideonella</taxon>
    </lineage>
</organism>
<keyword evidence="4 7" id="KW-0249">Electron transport</keyword>
<evidence type="ECO:0000256" key="6">
    <source>
        <dbReference type="ARBA" id="ARBA00023014"/>
    </source>
</evidence>
<comment type="similarity">
    <text evidence="7">Belongs to the high-potential iron-sulfur protein (HiPIP) family.</text>
</comment>
<evidence type="ECO:0000256" key="7">
    <source>
        <dbReference type="RuleBase" id="RU000620"/>
    </source>
</evidence>
<proteinExistence type="inferred from homology"/>
<feature type="signal peptide" evidence="8">
    <location>
        <begin position="1"/>
        <end position="33"/>
    </location>
</feature>
<feature type="chain" id="PRO_5045744730" description="High-potential iron-sulfur protein" evidence="8">
    <location>
        <begin position="34"/>
        <end position="110"/>
    </location>
</feature>
<dbReference type="InterPro" id="IPR006311">
    <property type="entry name" value="TAT_signal"/>
</dbReference>
<dbReference type="PROSITE" id="PS51318">
    <property type="entry name" value="TAT"/>
    <property type="match status" value="1"/>
</dbReference>
<comment type="caution">
    <text evidence="10">The sequence shown here is derived from an EMBL/GenBank/DDBJ whole genome shotgun (WGS) entry which is preliminary data.</text>
</comment>
<gene>
    <name evidence="10" type="ORF">GCM10009107_40620</name>
</gene>
<evidence type="ECO:0000256" key="4">
    <source>
        <dbReference type="ARBA" id="ARBA00022982"/>
    </source>
</evidence>
<keyword evidence="1 7" id="KW-0813">Transport</keyword>
<keyword evidence="11" id="KW-1185">Reference proteome</keyword>
<dbReference type="RefSeq" id="WP_141285809.1">
    <property type="nucleotide sequence ID" value="NZ_BAAAEW010000026.1"/>
</dbReference>
<dbReference type="InterPro" id="IPR036369">
    <property type="entry name" value="HIPIP_sf"/>
</dbReference>
<sequence length="110" mass="11669">MNSPFSLSSRRFFMIQALGTVGASVALPASALAAPVHVDEADETSAALGYKHDTSKVDGAKFPKHQASQRCVDCGLFQGAASDEWAGCAMFGRKQVHANGWCNAWVKKPA</sequence>
<dbReference type="PROSITE" id="PS51373">
    <property type="entry name" value="HIPIP"/>
    <property type="match status" value="1"/>
</dbReference>
<name>A0ABN1K9H8_9BURK</name>
<evidence type="ECO:0000256" key="2">
    <source>
        <dbReference type="ARBA" id="ARBA00022485"/>
    </source>
</evidence>
<comment type="function">
    <text evidence="7">Specific class of high-redox-potential 4Fe-4S ferredoxins. Functions in anaerobic electron transport in most purple and in some other photosynthetic bacteria and in at least one genus (Paracoccus) of halophilic, denitrifying bacteria.</text>
</comment>
<accession>A0ABN1K9H8</accession>
<keyword evidence="2 7" id="KW-0004">4Fe-4S</keyword>
<keyword evidence="5 7" id="KW-0408">Iron</keyword>
<dbReference type="InterPro" id="IPR000170">
    <property type="entry name" value="High_potential_FeS_prot"/>
</dbReference>
<dbReference type="EMBL" id="BAAAEW010000026">
    <property type="protein sequence ID" value="GAA0759304.1"/>
    <property type="molecule type" value="Genomic_DNA"/>
</dbReference>
<evidence type="ECO:0000256" key="8">
    <source>
        <dbReference type="SAM" id="SignalP"/>
    </source>
</evidence>
<comment type="subunit">
    <text evidence="7">Homodimer.</text>
</comment>
<reference evidence="10 11" key="1">
    <citation type="journal article" date="2019" name="Int. J. Syst. Evol. Microbiol.">
        <title>The Global Catalogue of Microorganisms (GCM) 10K type strain sequencing project: providing services to taxonomists for standard genome sequencing and annotation.</title>
        <authorList>
            <consortium name="The Broad Institute Genomics Platform"/>
            <consortium name="The Broad Institute Genome Sequencing Center for Infectious Disease"/>
            <person name="Wu L."/>
            <person name="Ma J."/>
        </authorList>
    </citation>
    <scope>NUCLEOTIDE SEQUENCE [LARGE SCALE GENOMIC DNA]</scope>
    <source>
        <strain evidence="10 11">JCM 15503</strain>
    </source>
</reference>
<keyword evidence="8" id="KW-0732">Signal</keyword>
<feature type="domain" description="High potential iron-sulfur proteins family profile" evidence="9">
    <location>
        <begin position="32"/>
        <end position="110"/>
    </location>
</feature>
<protein>
    <recommendedName>
        <fullName evidence="7">High-potential iron-sulfur protein</fullName>
        <shortName evidence="7">HiPIP</shortName>
    </recommendedName>
</protein>
<evidence type="ECO:0000256" key="3">
    <source>
        <dbReference type="ARBA" id="ARBA00022723"/>
    </source>
</evidence>